<reference evidence="4" key="1">
    <citation type="submission" date="2010-07" db="EMBL/GenBank/DDBJ databases">
        <title>The genome sequence of Gaeumannomyces graminis var. tritici strain R3-111a-1.</title>
        <authorList>
            <consortium name="The Broad Institute Genome Sequencing Platform"/>
            <person name="Ma L.-J."/>
            <person name="Dead R."/>
            <person name="Young S."/>
            <person name="Zeng Q."/>
            <person name="Koehrsen M."/>
            <person name="Alvarado L."/>
            <person name="Berlin A."/>
            <person name="Chapman S.B."/>
            <person name="Chen Z."/>
            <person name="Freedman E."/>
            <person name="Gellesch M."/>
            <person name="Goldberg J."/>
            <person name="Griggs A."/>
            <person name="Gujja S."/>
            <person name="Heilman E.R."/>
            <person name="Heiman D."/>
            <person name="Hepburn T."/>
            <person name="Howarth C."/>
            <person name="Jen D."/>
            <person name="Larson L."/>
            <person name="Mehta T."/>
            <person name="Neiman D."/>
            <person name="Pearson M."/>
            <person name="Roberts A."/>
            <person name="Saif S."/>
            <person name="Shea T."/>
            <person name="Shenoy N."/>
            <person name="Sisk P."/>
            <person name="Stolte C."/>
            <person name="Sykes S."/>
            <person name="Walk T."/>
            <person name="White J."/>
            <person name="Yandava C."/>
            <person name="Haas B."/>
            <person name="Nusbaum C."/>
            <person name="Birren B."/>
        </authorList>
    </citation>
    <scope>NUCLEOTIDE SEQUENCE [LARGE SCALE GENOMIC DNA]</scope>
    <source>
        <strain evidence="4">R3-111a-1</strain>
    </source>
</reference>
<reference evidence="2" key="2">
    <citation type="submission" date="2010-07" db="EMBL/GenBank/DDBJ databases">
        <authorList>
            <consortium name="The Broad Institute Genome Sequencing Platform"/>
            <consortium name="Broad Institute Genome Sequencing Center for Infectious Disease"/>
            <person name="Ma L.-J."/>
            <person name="Dead R."/>
            <person name="Young S."/>
            <person name="Zeng Q."/>
            <person name="Koehrsen M."/>
            <person name="Alvarado L."/>
            <person name="Berlin A."/>
            <person name="Chapman S.B."/>
            <person name="Chen Z."/>
            <person name="Freedman E."/>
            <person name="Gellesch M."/>
            <person name="Goldberg J."/>
            <person name="Griggs A."/>
            <person name="Gujja S."/>
            <person name="Heilman E.R."/>
            <person name="Heiman D."/>
            <person name="Hepburn T."/>
            <person name="Howarth C."/>
            <person name="Jen D."/>
            <person name="Larson L."/>
            <person name="Mehta T."/>
            <person name="Neiman D."/>
            <person name="Pearson M."/>
            <person name="Roberts A."/>
            <person name="Saif S."/>
            <person name="Shea T."/>
            <person name="Shenoy N."/>
            <person name="Sisk P."/>
            <person name="Stolte C."/>
            <person name="Sykes S."/>
            <person name="Walk T."/>
            <person name="White J."/>
            <person name="Yandava C."/>
            <person name="Haas B."/>
            <person name="Nusbaum C."/>
            <person name="Birren B."/>
        </authorList>
    </citation>
    <scope>NUCLEOTIDE SEQUENCE</scope>
    <source>
        <strain evidence="2">R3-111a-1</strain>
    </source>
</reference>
<dbReference type="EMBL" id="GL385399">
    <property type="protein sequence ID" value="EJT72168.1"/>
    <property type="molecule type" value="Genomic_DNA"/>
</dbReference>
<evidence type="ECO:0000313" key="3">
    <source>
        <dbReference type="EnsemblFungi" id="EJT72168"/>
    </source>
</evidence>
<dbReference type="EnsemblFungi" id="EJT72168">
    <property type="protein sequence ID" value="EJT72168"/>
    <property type="gene ID" value="GGTG_09035"/>
</dbReference>
<dbReference type="Proteomes" id="UP000006039">
    <property type="component" value="Unassembled WGS sequence"/>
</dbReference>
<evidence type="ECO:0000313" key="4">
    <source>
        <dbReference type="Proteomes" id="UP000006039"/>
    </source>
</evidence>
<organism evidence="2">
    <name type="scientific">Gaeumannomyces tritici (strain R3-111a-1)</name>
    <name type="common">Wheat and barley take-all root rot fungus</name>
    <name type="synonym">Gaeumannomyces graminis var. tritici</name>
    <dbReference type="NCBI Taxonomy" id="644352"/>
    <lineage>
        <taxon>Eukaryota</taxon>
        <taxon>Fungi</taxon>
        <taxon>Dikarya</taxon>
        <taxon>Ascomycota</taxon>
        <taxon>Pezizomycotina</taxon>
        <taxon>Sordariomycetes</taxon>
        <taxon>Sordariomycetidae</taxon>
        <taxon>Magnaporthales</taxon>
        <taxon>Magnaporthaceae</taxon>
        <taxon>Gaeumannomyces</taxon>
    </lineage>
</organism>
<gene>
    <name evidence="3" type="primary">20349493</name>
    <name evidence="2" type="ORF">GGTG_09035</name>
</gene>
<name>J3P694_GAET3</name>
<accession>J3P694</accession>
<evidence type="ECO:0000313" key="2">
    <source>
        <dbReference type="EMBL" id="EJT72168.1"/>
    </source>
</evidence>
<dbReference type="AlphaFoldDB" id="J3P694"/>
<reference evidence="2" key="3">
    <citation type="submission" date="2010-09" db="EMBL/GenBank/DDBJ databases">
        <title>Annotation of Gaeumannomyces graminis var. tritici R3-111a-1.</title>
        <authorList>
            <consortium name="The Broad Institute Genome Sequencing Platform"/>
            <person name="Ma L.-J."/>
            <person name="Dead R."/>
            <person name="Young S.K."/>
            <person name="Zeng Q."/>
            <person name="Gargeya S."/>
            <person name="Fitzgerald M."/>
            <person name="Haas B."/>
            <person name="Abouelleil A."/>
            <person name="Alvarado L."/>
            <person name="Arachchi H.M."/>
            <person name="Berlin A."/>
            <person name="Brown A."/>
            <person name="Chapman S.B."/>
            <person name="Chen Z."/>
            <person name="Dunbar C."/>
            <person name="Freedman E."/>
            <person name="Gearin G."/>
            <person name="Gellesch M."/>
            <person name="Goldberg J."/>
            <person name="Griggs A."/>
            <person name="Gujja S."/>
            <person name="Heiman D."/>
            <person name="Howarth C."/>
            <person name="Larson L."/>
            <person name="Lui A."/>
            <person name="MacDonald P.J.P."/>
            <person name="Mehta T."/>
            <person name="Montmayeur A."/>
            <person name="Murphy C."/>
            <person name="Neiman D."/>
            <person name="Pearson M."/>
            <person name="Priest M."/>
            <person name="Roberts A."/>
            <person name="Saif S."/>
            <person name="Shea T."/>
            <person name="Shenoy N."/>
            <person name="Sisk P."/>
            <person name="Stolte C."/>
            <person name="Sykes S."/>
            <person name="Yandava C."/>
            <person name="Wortman J."/>
            <person name="Nusbaum C."/>
            <person name="Birren B."/>
        </authorList>
    </citation>
    <scope>NUCLEOTIDE SEQUENCE</scope>
    <source>
        <strain evidence="2">R3-111a-1</strain>
    </source>
</reference>
<sequence length="126" mass="13342">MVERRGGVADILAFLAPNALTAVDLTAESRVAEPTAGNEVEVSRWGGGALQQPTCIDEVAAPAEGGCRPFADPFAVERAAAAVAPLFGKLNRASWSSRRQAEGKRARPERWAGPLSAPRLTRSFLT</sequence>
<evidence type="ECO:0000256" key="1">
    <source>
        <dbReference type="SAM" id="MobiDB-lite"/>
    </source>
</evidence>
<feature type="region of interest" description="Disordered" evidence="1">
    <location>
        <begin position="94"/>
        <end position="126"/>
    </location>
</feature>
<proteinExistence type="predicted"/>
<protein>
    <submittedName>
        <fullName evidence="2 3">Uncharacterized protein</fullName>
    </submittedName>
</protein>
<dbReference type="RefSeq" id="XP_009225142.1">
    <property type="nucleotide sequence ID" value="XM_009226878.1"/>
</dbReference>
<dbReference type="GeneID" id="20349493"/>
<dbReference type="VEuPathDB" id="FungiDB:GGTG_09035"/>
<reference evidence="3" key="4">
    <citation type="journal article" date="2015" name="G3 (Bethesda)">
        <title>Genome sequences of three phytopathogenic species of the Magnaporthaceae family of fungi.</title>
        <authorList>
            <person name="Okagaki L.H."/>
            <person name="Nunes C.C."/>
            <person name="Sailsbery J."/>
            <person name="Clay B."/>
            <person name="Brown D."/>
            <person name="John T."/>
            <person name="Oh Y."/>
            <person name="Young N."/>
            <person name="Fitzgerald M."/>
            <person name="Haas B.J."/>
            <person name="Zeng Q."/>
            <person name="Young S."/>
            <person name="Adiconis X."/>
            <person name="Fan L."/>
            <person name="Levin J.Z."/>
            <person name="Mitchell T.K."/>
            <person name="Okubara P.A."/>
            <person name="Farman M.L."/>
            <person name="Kohn L.M."/>
            <person name="Birren B."/>
            <person name="Ma L.-J."/>
            <person name="Dean R.A."/>
        </authorList>
    </citation>
    <scope>NUCLEOTIDE SEQUENCE</scope>
    <source>
        <strain evidence="3">R3-111a-1</strain>
    </source>
</reference>
<dbReference type="HOGENOM" id="CLU_1981731_0_0_1"/>
<keyword evidence="4" id="KW-1185">Reference proteome</keyword>
<reference evidence="3" key="5">
    <citation type="submission" date="2018-04" db="UniProtKB">
        <authorList>
            <consortium name="EnsemblFungi"/>
        </authorList>
    </citation>
    <scope>IDENTIFICATION</scope>
    <source>
        <strain evidence="3">R3-111a-1</strain>
    </source>
</reference>
<feature type="compositionally biased region" description="Basic and acidic residues" evidence="1">
    <location>
        <begin position="99"/>
        <end position="110"/>
    </location>
</feature>